<organism evidence="2 3">
    <name type="scientific">Acrobeloides nanus</name>
    <dbReference type="NCBI Taxonomy" id="290746"/>
    <lineage>
        <taxon>Eukaryota</taxon>
        <taxon>Metazoa</taxon>
        <taxon>Ecdysozoa</taxon>
        <taxon>Nematoda</taxon>
        <taxon>Chromadorea</taxon>
        <taxon>Rhabditida</taxon>
        <taxon>Tylenchina</taxon>
        <taxon>Cephalobomorpha</taxon>
        <taxon>Cephaloboidea</taxon>
        <taxon>Cephalobidae</taxon>
        <taxon>Acrobeloides</taxon>
    </lineage>
</organism>
<evidence type="ECO:0000313" key="3">
    <source>
        <dbReference type="WBParaSite" id="ACRNAN_Path_778.g2932.t1"/>
    </source>
</evidence>
<name>A0A914CBQ0_9BILA</name>
<sequence>MTGQVGDTISQIPNSWVFYLLFITLIIVLILLSILIVINLATKVHAIYKIIRGDLTQNATPLPFAYSSKKATQGSHTEALTNRQRLKSFDISMENEPRRFGYISRQTNLNSQQSDSLVGINKNILNANIIENGYIETEDHVNELEKKMEPYIRKNKPTTITSVDLQSSQSDYIISVPE</sequence>
<keyword evidence="1" id="KW-1133">Transmembrane helix</keyword>
<dbReference type="Proteomes" id="UP000887540">
    <property type="component" value="Unplaced"/>
</dbReference>
<accession>A0A914CBQ0</accession>
<evidence type="ECO:0000313" key="2">
    <source>
        <dbReference type="Proteomes" id="UP000887540"/>
    </source>
</evidence>
<keyword evidence="1" id="KW-0472">Membrane</keyword>
<keyword evidence="1" id="KW-0812">Transmembrane</keyword>
<reference evidence="3" key="1">
    <citation type="submission" date="2022-11" db="UniProtKB">
        <authorList>
            <consortium name="WormBaseParasite"/>
        </authorList>
    </citation>
    <scope>IDENTIFICATION</scope>
</reference>
<dbReference type="AlphaFoldDB" id="A0A914CBQ0"/>
<evidence type="ECO:0000256" key="1">
    <source>
        <dbReference type="SAM" id="Phobius"/>
    </source>
</evidence>
<dbReference type="WBParaSite" id="ACRNAN_Path_778.g2932.t1">
    <property type="protein sequence ID" value="ACRNAN_Path_778.g2932.t1"/>
    <property type="gene ID" value="ACRNAN_Path_778.g2932"/>
</dbReference>
<protein>
    <submittedName>
        <fullName evidence="3">Uncharacterized protein</fullName>
    </submittedName>
</protein>
<feature type="transmembrane region" description="Helical" evidence="1">
    <location>
        <begin position="16"/>
        <end position="42"/>
    </location>
</feature>
<keyword evidence="2" id="KW-1185">Reference proteome</keyword>
<proteinExistence type="predicted"/>